<reference evidence="2" key="1">
    <citation type="submission" date="2020-03" db="EMBL/GenBank/DDBJ databases">
        <title>The deep terrestrial virosphere.</title>
        <authorList>
            <person name="Holmfeldt K."/>
            <person name="Nilsson E."/>
            <person name="Simone D."/>
            <person name="Lopez-Fernandez M."/>
            <person name="Wu X."/>
            <person name="de Brujin I."/>
            <person name="Lundin D."/>
            <person name="Andersson A."/>
            <person name="Bertilsson S."/>
            <person name="Dopson M."/>
        </authorList>
    </citation>
    <scope>NUCLEOTIDE SEQUENCE</scope>
    <source>
        <strain evidence="1">MM415A01072</strain>
        <strain evidence="2">MM415B02516</strain>
    </source>
</reference>
<evidence type="ECO:0008006" key="3">
    <source>
        <dbReference type="Google" id="ProtNLM"/>
    </source>
</evidence>
<dbReference type="AlphaFoldDB" id="A0A6M3L5J7"/>
<gene>
    <name evidence="1" type="ORF">MM415A01072_0012</name>
    <name evidence="2" type="ORF">MM415B02516_0012</name>
</gene>
<accession>A0A6M3L5J7</accession>
<name>A0A6M3L5J7_9ZZZZ</name>
<sequence>MANESKPGYKGKVTLGSNTVLGMGVWSYSGFTAELLDDTEFADDYDDFVYGLIHCGKVTFNGKYKADDTQGQALLKSAMLNKSNIADIRYYINTVSYYTPNNTTAAGSEGIPAGTPIGHVKVESLDVNFDKGALGDISFVTQVCAGPLRLI</sequence>
<dbReference type="EMBL" id="MT142336">
    <property type="protein sequence ID" value="QJA78425.1"/>
    <property type="molecule type" value="Genomic_DNA"/>
</dbReference>
<evidence type="ECO:0000313" key="2">
    <source>
        <dbReference type="EMBL" id="QJA89693.1"/>
    </source>
</evidence>
<dbReference type="EMBL" id="MT142862">
    <property type="protein sequence ID" value="QJA89693.1"/>
    <property type="molecule type" value="Genomic_DNA"/>
</dbReference>
<organism evidence="2">
    <name type="scientific">viral metagenome</name>
    <dbReference type="NCBI Taxonomy" id="1070528"/>
    <lineage>
        <taxon>unclassified sequences</taxon>
        <taxon>metagenomes</taxon>
        <taxon>organismal metagenomes</taxon>
    </lineage>
</organism>
<evidence type="ECO:0000313" key="1">
    <source>
        <dbReference type="EMBL" id="QJA78425.1"/>
    </source>
</evidence>
<proteinExistence type="predicted"/>
<protein>
    <recommendedName>
        <fullName evidence="3">Tail protein</fullName>
    </recommendedName>
</protein>